<proteinExistence type="predicted"/>
<accession>A0A7S3PK29</accession>
<sequence>MAELEYLERLFARLVVTDDEHHEYFTTPETLQQPATSTSLIVDWPRGSSEGEVVTVAQVREYMRRVADAKSNNVAEYILHNEVKRVYHEVVSRVAVYGRDLPDWSVARTQLVSLFHKNPNGSFHDWGGPIDRSRRRNREFRTWFDTYIKNQMNVGLDLWKLKEVWDKPAYWRLRVELELTPQQSRWLIDSLGVLHWWCRPSGDTQHTSPPFVVGGILIGSPFKCRKARINDDDERLERFLCKDILSEHHNVCRRRDRTDNIILDWWKRYLCVIYSSPPNG</sequence>
<protein>
    <submittedName>
        <fullName evidence="1">Uncharacterized protein</fullName>
    </submittedName>
</protein>
<name>A0A7S3PK29_9STRA</name>
<dbReference type="AlphaFoldDB" id="A0A7S3PK29"/>
<reference evidence="1" key="1">
    <citation type="submission" date="2021-01" db="EMBL/GenBank/DDBJ databases">
        <authorList>
            <person name="Corre E."/>
            <person name="Pelletier E."/>
            <person name="Niang G."/>
            <person name="Scheremetjew M."/>
            <person name="Finn R."/>
            <person name="Kale V."/>
            <person name="Holt S."/>
            <person name="Cochrane G."/>
            <person name="Meng A."/>
            <person name="Brown T."/>
            <person name="Cohen L."/>
        </authorList>
    </citation>
    <scope>NUCLEOTIDE SEQUENCE</scope>
    <source>
        <strain evidence="1">GSBS06</strain>
    </source>
</reference>
<gene>
    <name evidence="1" type="ORF">ASTO00021_LOCUS12017</name>
</gene>
<evidence type="ECO:0000313" key="1">
    <source>
        <dbReference type="EMBL" id="CAE0441900.1"/>
    </source>
</evidence>
<organism evidence="1">
    <name type="scientific">Aplanochytrium stocchinoi</name>
    <dbReference type="NCBI Taxonomy" id="215587"/>
    <lineage>
        <taxon>Eukaryota</taxon>
        <taxon>Sar</taxon>
        <taxon>Stramenopiles</taxon>
        <taxon>Bigyra</taxon>
        <taxon>Labyrinthulomycetes</taxon>
        <taxon>Thraustochytrida</taxon>
        <taxon>Thraustochytriidae</taxon>
        <taxon>Aplanochytrium</taxon>
    </lineage>
</organism>
<dbReference type="EMBL" id="HBIN01015836">
    <property type="protein sequence ID" value="CAE0441900.1"/>
    <property type="molecule type" value="Transcribed_RNA"/>
</dbReference>